<protein>
    <submittedName>
        <fullName evidence="3">Uncharacterized protein</fullName>
    </submittedName>
</protein>
<feature type="region of interest" description="Disordered" evidence="1">
    <location>
        <begin position="35"/>
        <end position="58"/>
    </location>
</feature>
<dbReference type="STRING" id="570521.SAMN04488508_1099"/>
<dbReference type="PROSITE" id="PS51257">
    <property type="entry name" value="PROKAR_LIPOPROTEIN"/>
    <property type="match status" value="1"/>
</dbReference>
<evidence type="ECO:0000256" key="2">
    <source>
        <dbReference type="SAM" id="SignalP"/>
    </source>
</evidence>
<name>A0A1M6JDL0_9FLAO</name>
<evidence type="ECO:0000256" key="1">
    <source>
        <dbReference type="SAM" id="MobiDB-lite"/>
    </source>
</evidence>
<feature type="chain" id="PRO_5013223397" evidence="2">
    <location>
        <begin position="20"/>
        <end position="58"/>
    </location>
</feature>
<dbReference type="RefSeq" id="WP_170864632.1">
    <property type="nucleotide sequence ID" value="NZ_FQYP01000009.1"/>
</dbReference>
<dbReference type="AlphaFoldDB" id="A0A1M6JDL0"/>
<proteinExistence type="predicted"/>
<gene>
    <name evidence="3" type="ORF">SAMN04488508_1099</name>
</gene>
<organism evidence="3 4">
    <name type="scientific">Aquimarina spongiae</name>
    <dbReference type="NCBI Taxonomy" id="570521"/>
    <lineage>
        <taxon>Bacteria</taxon>
        <taxon>Pseudomonadati</taxon>
        <taxon>Bacteroidota</taxon>
        <taxon>Flavobacteriia</taxon>
        <taxon>Flavobacteriales</taxon>
        <taxon>Flavobacteriaceae</taxon>
        <taxon>Aquimarina</taxon>
    </lineage>
</organism>
<dbReference type="Proteomes" id="UP000184432">
    <property type="component" value="Unassembled WGS sequence"/>
</dbReference>
<reference evidence="4" key="1">
    <citation type="submission" date="2016-11" db="EMBL/GenBank/DDBJ databases">
        <authorList>
            <person name="Varghese N."/>
            <person name="Submissions S."/>
        </authorList>
    </citation>
    <scope>NUCLEOTIDE SEQUENCE [LARGE SCALE GENOMIC DNA]</scope>
    <source>
        <strain evidence="4">DSM 22623</strain>
    </source>
</reference>
<keyword evidence="4" id="KW-1185">Reference proteome</keyword>
<evidence type="ECO:0000313" key="3">
    <source>
        <dbReference type="EMBL" id="SHJ44819.1"/>
    </source>
</evidence>
<sequence>MRKLFFSLLIIVGALFMVSCETPESNEEISQIELYSTEQGDNINTSGSGNEESDNGEE</sequence>
<evidence type="ECO:0000313" key="4">
    <source>
        <dbReference type="Proteomes" id="UP000184432"/>
    </source>
</evidence>
<dbReference type="EMBL" id="FQYP01000009">
    <property type="protein sequence ID" value="SHJ44819.1"/>
    <property type="molecule type" value="Genomic_DNA"/>
</dbReference>
<keyword evidence="2" id="KW-0732">Signal</keyword>
<accession>A0A1M6JDL0</accession>
<feature type="signal peptide" evidence="2">
    <location>
        <begin position="1"/>
        <end position="19"/>
    </location>
</feature>